<dbReference type="EMBL" id="CAUYUJ010014313">
    <property type="protein sequence ID" value="CAK0839668.1"/>
    <property type="molecule type" value="Genomic_DNA"/>
</dbReference>
<organism evidence="2 3">
    <name type="scientific">Prorocentrum cordatum</name>
    <dbReference type="NCBI Taxonomy" id="2364126"/>
    <lineage>
        <taxon>Eukaryota</taxon>
        <taxon>Sar</taxon>
        <taxon>Alveolata</taxon>
        <taxon>Dinophyceae</taxon>
        <taxon>Prorocentrales</taxon>
        <taxon>Prorocentraceae</taxon>
        <taxon>Prorocentrum</taxon>
    </lineage>
</organism>
<feature type="region of interest" description="Disordered" evidence="1">
    <location>
        <begin position="1"/>
        <end position="22"/>
    </location>
</feature>
<protein>
    <submittedName>
        <fullName evidence="2">Uncharacterized protein</fullName>
    </submittedName>
</protein>
<dbReference type="Proteomes" id="UP001189429">
    <property type="component" value="Unassembled WGS sequence"/>
</dbReference>
<name>A0ABN9T3V5_9DINO</name>
<feature type="compositionally biased region" description="Pro residues" evidence="1">
    <location>
        <begin position="249"/>
        <end position="286"/>
    </location>
</feature>
<gene>
    <name evidence="2" type="ORF">PCOR1329_LOCUS35295</name>
</gene>
<feature type="region of interest" description="Disordered" evidence="1">
    <location>
        <begin position="621"/>
        <end position="644"/>
    </location>
</feature>
<comment type="caution">
    <text evidence="2">The sequence shown here is derived from an EMBL/GenBank/DDBJ whole genome shotgun (WGS) entry which is preliminary data.</text>
</comment>
<feature type="compositionally biased region" description="Low complexity" evidence="1">
    <location>
        <begin position="444"/>
        <end position="466"/>
    </location>
</feature>
<feature type="compositionally biased region" description="Low complexity" evidence="1">
    <location>
        <begin position="411"/>
        <end position="421"/>
    </location>
</feature>
<feature type="compositionally biased region" description="Low complexity" evidence="1">
    <location>
        <begin position="517"/>
        <end position="531"/>
    </location>
</feature>
<feature type="compositionally biased region" description="Pro residues" evidence="1">
    <location>
        <begin position="320"/>
        <end position="343"/>
    </location>
</feature>
<feature type="compositionally biased region" description="Pro residues" evidence="1">
    <location>
        <begin position="382"/>
        <end position="410"/>
    </location>
</feature>
<feature type="compositionally biased region" description="Acidic residues" evidence="1">
    <location>
        <begin position="681"/>
        <end position="690"/>
    </location>
</feature>
<feature type="region of interest" description="Disordered" evidence="1">
    <location>
        <begin position="678"/>
        <end position="698"/>
    </location>
</feature>
<feature type="compositionally biased region" description="Low complexity" evidence="1">
    <location>
        <begin position="203"/>
        <end position="238"/>
    </location>
</feature>
<reference evidence="2" key="1">
    <citation type="submission" date="2023-10" db="EMBL/GenBank/DDBJ databases">
        <authorList>
            <person name="Chen Y."/>
            <person name="Shah S."/>
            <person name="Dougan E. K."/>
            <person name="Thang M."/>
            <person name="Chan C."/>
        </authorList>
    </citation>
    <scope>NUCLEOTIDE SEQUENCE [LARGE SCALE GENOMIC DNA]</scope>
</reference>
<feature type="non-terminal residue" evidence="2">
    <location>
        <position position="829"/>
    </location>
</feature>
<feature type="compositionally biased region" description="Pro residues" evidence="1">
    <location>
        <begin position="293"/>
        <end position="309"/>
    </location>
</feature>
<keyword evidence="3" id="KW-1185">Reference proteome</keyword>
<sequence>MPSWSRKATAGPGETGSDGTGTWVSDASASIIPFVREAERFHGSTLASLRGELQLGRGRPLDTELPVHCLRWTHDTINGQMVFGTGRAQDRSVYELLHQLLTGEVKPQNITPLTVVLDGDRLYSISNRRLTALKMFQAVHAHEVVRVNCSLYDAQDTEIRAKYREAKTTTKHFGDGVGVRLYRAQEAYHMGAPLFRSEREWCDAPGGDPAPPRAARSTARSTPDDASTPSSSQASTPPVRGDAAAEHVTPPPPAAATTALPPPPPPAAAPPPEPPKPRRCPPPPPKLATGGAPPGPSGPPGAKAPPPARLPGQCEDGPSAQPPAPCAMTPPPTYCVAKPPPPSAQARAPPAVDSQDVPCKDVPCKAPPPLGLSAQPPLVCAKPPPPSVDKPPPPSAPAEPAPATGPPSAPPAAEAPRALPPCSAHSDELPLAERRPPPPPPGAPARCAGPPCAATAPLLGAQAKPALHPPPPPPKPTSPAAPGLLLKAPLAAQPKPGPPSPSATSCPALGASSTADPSQAQTPSSSPSHAAVAEELNDIVMCQAVETVATMLEMEPTKRLYASQLMSRLYLTLPTAKDVLKKRGGLRGLCSESRGRLQQFGGASVGKPGTEEVALCTDFDATAPSGSSHEARPRPARAAPAAMQGNRLVDEDLEQLSDSDHSDAVSDVDEAAIGETKDAANDETEDEADEHDGQQKGACGGYEELVDLQKELQQQNQWPCISGLKGILACGVYTCVSGADFRGQRTRGELLVEQGPSAMRGCRVFIKGSHCRNRAYHFDRCWVRILLARIPSRSDCPTSKTSVWDAAAAERTVLFGKVVRAEEHGVPRQ</sequence>
<evidence type="ECO:0000313" key="2">
    <source>
        <dbReference type="EMBL" id="CAK0839668.1"/>
    </source>
</evidence>
<feature type="compositionally biased region" description="Low complexity" evidence="1">
    <location>
        <begin position="480"/>
        <end position="494"/>
    </location>
</feature>
<proteinExistence type="predicted"/>
<feature type="compositionally biased region" description="Basic and acidic residues" evidence="1">
    <location>
        <begin position="425"/>
        <end position="436"/>
    </location>
</feature>
<feature type="region of interest" description="Disordered" evidence="1">
    <location>
        <begin position="201"/>
        <end position="531"/>
    </location>
</feature>
<feature type="compositionally biased region" description="Pro residues" evidence="1">
    <location>
        <begin position="467"/>
        <end position="479"/>
    </location>
</feature>
<accession>A0ABN9T3V5</accession>
<evidence type="ECO:0000256" key="1">
    <source>
        <dbReference type="SAM" id="MobiDB-lite"/>
    </source>
</evidence>
<evidence type="ECO:0000313" key="3">
    <source>
        <dbReference type="Proteomes" id="UP001189429"/>
    </source>
</evidence>